<name>A0A1L3SL70_9HYPH</name>
<dbReference type="Pfam" id="PF03992">
    <property type="entry name" value="ABM"/>
    <property type="match status" value="1"/>
</dbReference>
<keyword evidence="3" id="KW-1185">Reference proteome</keyword>
<dbReference type="EMBL" id="CP018171">
    <property type="protein sequence ID" value="APH70052.1"/>
    <property type="molecule type" value="Genomic_DNA"/>
</dbReference>
<dbReference type="KEGG" id="meso:BSQ44_00650"/>
<dbReference type="RefSeq" id="WP_072601465.1">
    <property type="nucleotide sequence ID" value="NZ_CP018171.1"/>
</dbReference>
<sequence length="97" mass="10070">MITLTATIRCKPGAEDVVRAALVEVGDFAAKNEPRTLSFFVTAGDTPGVFVTHERFADRAAMEAHNAGAGSKGFFAATEGLLAGVDVVTGSEIFPPT</sequence>
<dbReference type="STRING" id="1670800.BSQ44_00650"/>
<protein>
    <recommendedName>
        <fullName evidence="1">ABM domain-containing protein</fullName>
    </recommendedName>
</protein>
<dbReference type="Gene3D" id="3.30.70.100">
    <property type="match status" value="1"/>
</dbReference>
<evidence type="ECO:0000259" key="1">
    <source>
        <dbReference type="Pfam" id="PF03992"/>
    </source>
</evidence>
<dbReference type="SUPFAM" id="SSF54909">
    <property type="entry name" value="Dimeric alpha+beta barrel"/>
    <property type="match status" value="1"/>
</dbReference>
<dbReference type="AlphaFoldDB" id="A0A1L3SL70"/>
<accession>A0A1L3SL70</accession>
<organism evidence="2 3">
    <name type="scientific">Aquibium oceanicum</name>
    <dbReference type="NCBI Taxonomy" id="1670800"/>
    <lineage>
        <taxon>Bacteria</taxon>
        <taxon>Pseudomonadati</taxon>
        <taxon>Pseudomonadota</taxon>
        <taxon>Alphaproteobacteria</taxon>
        <taxon>Hyphomicrobiales</taxon>
        <taxon>Phyllobacteriaceae</taxon>
        <taxon>Aquibium</taxon>
    </lineage>
</organism>
<evidence type="ECO:0000313" key="3">
    <source>
        <dbReference type="Proteomes" id="UP000182840"/>
    </source>
</evidence>
<dbReference type="Proteomes" id="UP000182840">
    <property type="component" value="Chromosome"/>
</dbReference>
<reference evidence="3" key="1">
    <citation type="submission" date="2016-11" db="EMBL/GenBank/DDBJ databases">
        <title>Mesorhizobium oceanicum sp. nov., isolated from deep seawater in South China Sea.</title>
        <authorList>
            <person name="Fu G.-Y."/>
        </authorList>
    </citation>
    <scope>NUCLEOTIDE SEQUENCE [LARGE SCALE GENOMIC DNA]</scope>
    <source>
        <strain evidence="3">B7</strain>
    </source>
</reference>
<feature type="domain" description="ABM" evidence="1">
    <location>
        <begin position="1"/>
        <end position="75"/>
    </location>
</feature>
<gene>
    <name evidence="2" type="ORF">BSQ44_00650</name>
</gene>
<dbReference type="InterPro" id="IPR011008">
    <property type="entry name" value="Dimeric_a/b-barrel"/>
</dbReference>
<proteinExistence type="predicted"/>
<dbReference type="OrthoDB" id="287932at2"/>
<dbReference type="InterPro" id="IPR007138">
    <property type="entry name" value="ABM_dom"/>
</dbReference>
<evidence type="ECO:0000313" key="2">
    <source>
        <dbReference type="EMBL" id="APH70052.1"/>
    </source>
</evidence>